<dbReference type="CDD" id="cd03747">
    <property type="entry name" value="Ntn_PGA_like"/>
    <property type="match status" value="1"/>
</dbReference>
<dbReference type="Proteomes" id="UP000199052">
    <property type="component" value="Unassembled WGS sequence"/>
</dbReference>
<keyword evidence="5" id="KW-0106">Calcium</keyword>
<evidence type="ECO:0000256" key="5">
    <source>
        <dbReference type="PIRSR" id="PIRSR001227-2"/>
    </source>
</evidence>
<feature type="binding site" evidence="5">
    <location>
        <position position="351"/>
    </location>
    <ligand>
        <name>Ca(2+)</name>
        <dbReference type="ChEBI" id="CHEBI:29108"/>
    </ligand>
</feature>
<dbReference type="GO" id="GO:0017000">
    <property type="term" value="P:antibiotic biosynthetic process"/>
    <property type="evidence" value="ECO:0007669"/>
    <property type="project" value="InterPro"/>
</dbReference>
<gene>
    <name evidence="6" type="ORF">SAMN05421678_102530</name>
</gene>
<dbReference type="InterPro" id="IPR014395">
    <property type="entry name" value="Pen/GL7ACA/AHL_acylase"/>
</dbReference>
<dbReference type="Gene3D" id="3.60.20.10">
    <property type="entry name" value="Glutamine Phosphoribosylpyrophosphate, subunit 1, domain 1"/>
    <property type="match status" value="1"/>
</dbReference>
<name>A0A1I2MAZ1_9ACTN</name>
<sequence length="815" mass="89213">MHRADTGAGNFAACSGRKAPRWGSPFDRDGTIGPVSDLGETCEEQLIETVPGLSAPVEIVVDTWGVPHIYAENDRDVFFAQGFNAARDRLFQIDLWRRRGLGLLAGAFGPDHLDRDRAARLFLYRGDLDAEWASYGADARMTVTRFVGGVNAYLDWLERHPEALPPEFGLLDYRPDRWSPEDVVRIRSHGTAYNLLHEVARARVTHAGGWESDLVRQSLLPHRQPHLADGMDLDLPDDVLRVWELATTPVVFTGDPRTPLSTETAAASTGDLDGGSNNWVVAGTRTATGRPILASDPHRPFATPSLRYFAHLSAPGLDVIGAGEPAVPGVTLGHNGRVAFGYTIFPIDTVDLYVYELDPGDPTRYRHGDGWEPMRTERQTVPVRDAGPCQLDLAFTRHGPVVHVDAERLRAYAVRITWSEPGTAPYLGSLEYLRARDGEEFRAALRAWGGPGENHVFADAGGRVGWQTAGLAPRRTGWDGLLPVPGDGRYEWTGFHSPEELPGSADPATGFVATANEYNLPADYPADRQLSYEWSDPARQQRITEVLERPEPHRLEDSMRLQNDRRSVGTRQVLALVAGLRPNGDRRLATALAMLRDWDGVEAPESAAAALYQVWFSRHLLPGFAEAVLPPGVPPLLPTFDQAAVRSALADPATVWSDGGDDGGDGDADRRRDDLLLGTLRAAVADLEDLLGPDPRGWSWGALHRNHQPHPLGFLDPALDVGPFPVGGSGTTLNAAPYLPNDFVQTIGASARVVIDVGEWDNSVFVNTPGQSGDPRSPHYRDLAERWRDGEYVPLLYSRAAVERSAATRIRLLPG</sequence>
<evidence type="ECO:0000256" key="1">
    <source>
        <dbReference type="ARBA" id="ARBA00006586"/>
    </source>
</evidence>
<reference evidence="6 7" key="1">
    <citation type="submission" date="2016-10" db="EMBL/GenBank/DDBJ databases">
        <authorList>
            <person name="de Groot N.N."/>
        </authorList>
    </citation>
    <scope>NUCLEOTIDE SEQUENCE [LARGE SCALE GENOMIC DNA]</scope>
    <source>
        <strain evidence="6 7">CPCC 202808</strain>
    </source>
</reference>
<dbReference type="InterPro" id="IPR002692">
    <property type="entry name" value="S45"/>
</dbReference>
<dbReference type="InterPro" id="IPR043146">
    <property type="entry name" value="Penicillin_amidase_N_B-knob"/>
</dbReference>
<organism evidence="6 7">
    <name type="scientific">Actinopolymorpha cephalotaxi</name>
    <dbReference type="NCBI Taxonomy" id="504797"/>
    <lineage>
        <taxon>Bacteria</taxon>
        <taxon>Bacillati</taxon>
        <taxon>Actinomycetota</taxon>
        <taxon>Actinomycetes</taxon>
        <taxon>Propionibacteriales</taxon>
        <taxon>Actinopolymorphaceae</taxon>
        <taxon>Actinopolymorpha</taxon>
    </lineage>
</organism>
<protein>
    <submittedName>
        <fullName evidence="6">Penicillin amidase</fullName>
    </submittedName>
</protein>
<evidence type="ECO:0000256" key="2">
    <source>
        <dbReference type="ARBA" id="ARBA00022801"/>
    </source>
</evidence>
<comment type="similarity">
    <text evidence="1">Belongs to the peptidase S45 family.</text>
</comment>
<dbReference type="Gene3D" id="1.10.439.10">
    <property type="entry name" value="Penicillin Amidohydrolase, domain 1"/>
    <property type="match status" value="1"/>
</dbReference>
<dbReference type="InterPro" id="IPR043147">
    <property type="entry name" value="Penicillin_amidase_A-knob"/>
</dbReference>
<accession>A0A1I2MAZ1</accession>
<dbReference type="Pfam" id="PF01804">
    <property type="entry name" value="Penicil_amidase"/>
    <property type="match status" value="1"/>
</dbReference>
<comment type="cofactor">
    <cofactor evidence="5">
        <name>Ca(2+)</name>
        <dbReference type="ChEBI" id="CHEBI:29108"/>
    </cofactor>
    <text evidence="5">Binds 1 Ca(2+) ion per dimer.</text>
</comment>
<keyword evidence="2" id="KW-0378">Hydrolase</keyword>
<evidence type="ECO:0000256" key="3">
    <source>
        <dbReference type="ARBA" id="ARBA00023145"/>
    </source>
</evidence>
<evidence type="ECO:0000313" key="6">
    <source>
        <dbReference type="EMBL" id="SFF88645.1"/>
    </source>
</evidence>
<dbReference type="InterPro" id="IPR029055">
    <property type="entry name" value="Ntn_hydrolases_N"/>
</dbReference>
<keyword evidence="3" id="KW-0865">Zymogen</keyword>
<proteinExistence type="inferred from homology"/>
<dbReference type="Gene3D" id="2.30.120.10">
    <property type="match status" value="1"/>
</dbReference>
<dbReference type="Gene3D" id="1.10.1400.10">
    <property type="match status" value="1"/>
</dbReference>
<evidence type="ECO:0000313" key="7">
    <source>
        <dbReference type="Proteomes" id="UP000199052"/>
    </source>
</evidence>
<keyword evidence="5" id="KW-0479">Metal-binding</keyword>
<dbReference type="STRING" id="504797.SAMN05421678_102530"/>
<feature type="binding site" evidence="5">
    <location>
        <position position="350"/>
    </location>
    <ligand>
        <name>Ca(2+)</name>
        <dbReference type="ChEBI" id="CHEBI:29108"/>
    </ligand>
</feature>
<feature type="binding site" evidence="5">
    <location>
        <position position="348"/>
    </location>
    <ligand>
        <name>Ca(2+)</name>
        <dbReference type="ChEBI" id="CHEBI:29108"/>
    </ligand>
</feature>
<dbReference type="InterPro" id="IPR023343">
    <property type="entry name" value="Penicillin_amidase_dom1"/>
</dbReference>
<feature type="active site" description="Nucleophile" evidence="4">
    <location>
        <position position="276"/>
    </location>
</feature>
<dbReference type="PIRSF" id="PIRSF001227">
    <property type="entry name" value="Pen_acylase"/>
    <property type="match status" value="1"/>
</dbReference>
<dbReference type="GO" id="GO:0016811">
    <property type="term" value="F:hydrolase activity, acting on carbon-nitrogen (but not peptide) bonds, in linear amides"/>
    <property type="evidence" value="ECO:0007669"/>
    <property type="project" value="InterPro"/>
</dbReference>
<dbReference type="PANTHER" id="PTHR34218:SF4">
    <property type="entry name" value="ACYL-HOMOSERINE LACTONE ACYLASE QUIP"/>
    <property type="match status" value="1"/>
</dbReference>
<feature type="binding site" evidence="5">
    <location>
        <position position="198"/>
    </location>
    <ligand>
        <name>Ca(2+)</name>
        <dbReference type="ChEBI" id="CHEBI:29108"/>
    </ligand>
</feature>
<dbReference type="AlphaFoldDB" id="A0A1I2MAZ1"/>
<dbReference type="GO" id="GO:0046872">
    <property type="term" value="F:metal ion binding"/>
    <property type="evidence" value="ECO:0007669"/>
    <property type="project" value="UniProtKB-KW"/>
</dbReference>
<dbReference type="PANTHER" id="PTHR34218">
    <property type="entry name" value="PEPTIDASE S45 PENICILLIN AMIDASE"/>
    <property type="match status" value="1"/>
</dbReference>
<dbReference type="EMBL" id="FOOI01000002">
    <property type="protein sequence ID" value="SFF88645.1"/>
    <property type="molecule type" value="Genomic_DNA"/>
</dbReference>
<dbReference type="SUPFAM" id="SSF56235">
    <property type="entry name" value="N-terminal nucleophile aminohydrolases (Ntn hydrolases)"/>
    <property type="match status" value="1"/>
</dbReference>
<evidence type="ECO:0000256" key="4">
    <source>
        <dbReference type="PIRSR" id="PIRSR001227-1"/>
    </source>
</evidence>